<protein>
    <submittedName>
        <fullName evidence="1">Uncharacterized protein</fullName>
    </submittedName>
</protein>
<name>A0A9D3YYA5_DREPO</name>
<comment type="caution">
    <text evidence="1">The sequence shown here is derived from an EMBL/GenBank/DDBJ whole genome shotgun (WGS) entry which is preliminary data.</text>
</comment>
<evidence type="ECO:0000313" key="1">
    <source>
        <dbReference type="EMBL" id="KAH3707271.1"/>
    </source>
</evidence>
<reference evidence="1" key="2">
    <citation type="submission" date="2020-11" db="EMBL/GenBank/DDBJ databases">
        <authorList>
            <person name="McCartney M.A."/>
            <person name="Auch B."/>
            <person name="Kono T."/>
            <person name="Mallez S."/>
            <person name="Becker A."/>
            <person name="Gohl D.M."/>
            <person name="Silverstein K.A.T."/>
            <person name="Koren S."/>
            <person name="Bechman K.B."/>
            <person name="Herman A."/>
            <person name="Abrahante J.E."/>
            <person name="Garbe J."/>
        </authorList>
    </citation>
    <scope>NUCLEOTIDE SEQUENCE</scope>
    <source>
        <strain evidence="1">Duluth1</strain>
        <tissue evidence="1">Whole animal</tissue>
    </source>
</reference>
<accession>A0A9D3YYA5</accession>
<dbReference type="AlphaFoldDB" id="A0A9D3YYA5"/>
<keyword evidence="2" id="KW-1185">Reference proteome</keyword>
<sequence length="52" mass="5701">MRIIICKPNTSINSPLSPRAYLLDRYHVVATCVHLVTVPALSPPAKRSLLSS</sequence>
<proteinExistence type="predicted"/>
<dbReference type="Proteomes" id="UP000828390">
    <property type="component" value="Unassembled WGS sequence"/>
</dbReference>
<gene>
    <name evidence="1" type="ORF">DPMN_066672</name>
</gene>
<evidence type="ECO:0000313" key="2">
    <source>
        <dbReference type="Proteomes" id="UP000828390"/>
    </source>
</evidence>
<dbReference type="EMBL" id="JAIWYP010000014">
    <property type="protein sequence ID" value="KAH3707271.1"/>
    <property type="molecule type" value="Genomic_DNA"/>
</dbReference>
<organism evidence="1 2">
    <name type="scientific">Dreissena polymorpha</name>
    <name type="common">Zebra mussel</name>
    <name type="synonym">Mytilus polymorpha</name>
    <dbReference type="NCBI Taxonomy" id="45954"/>
    <lineage>
        <taxon>Eukaryota</taxon>
        <taxon>Metazoa</taxon>
        <taxon>Spiralia</taxon>
        <taxon>Lophotrochozoa</taxon>
        <taxon>Mollusca</taxon>
        <taxon>Bivalvia</taxon>
        <taxon>Autobranchia</taxon>
        <taxon>Heteroconchia</taxon>
        <taxon>Euheterodonta</taxon>
        <taxon>Imparidentia</taxon>
        <taxon>Neoheterodontei</taxon>
        <taxon>Myida</taxon>
        <taxon>Dreissenoidea</taxon>
        <taxon>Dreissenidae</taxon>
        <taxon>Dreissena</taxon>
    </lineage>
</organism>
<reference evidence="1" key="1">
    <citation type="journal article" date="2019" name="bioRxiv">
        <title>The Genome of the Zebra Mussel, Dreissena polymorpha: A Resource for Invasive Species Research.</title>
        <authorList>
            <person name="McCartney M.A."/>
            <person name="Auch B."/>
            <person name="Kono T."/>
            <person name="Mallez S."/>
            <person name="Zhang Y."/>
            <person name="Obille A."/>
            <person name="Becker A."/>
            <person name="Abrahante J.E."/>
            <person name="Garbe J."/>
            <person name="Badalamenti J.P."/>
            <person name="Herman A."/>
            <person name="Mangelson H."/>
            <person name="Liachko I."/>
            <person name="Sullivan S."/>
            <person name="Sone E.D."/>
            <person name="Koren S."/>
            <person name="Silverstein K.A.T."/>
            <person name="Beckman K.B."/>
            <person name="Gohl D.M."/>
        </authorList>
    </citation>
    <scope>NUCLEOTIDE SEQUENCE</scope>
    <source>
        <strain evidence="1">Duluth1</strain>
        <tissue evidence="1">Whole animal</tissue>
    </source>
</reference>